<evidence type="ECO:0000313" key="1">
    <source>
        <dbReference type="EMBL" id="KAJ9051499.1"/>
    </source>
</evidence>
<gene>
    <name evidence="1" type="primary">COF1_1</name>
    <name evidence="1" type="ORF">DSO57_1003851</name>
</gene>
<protein>
    <submittedName>
        <fullName evidence="1">Cofilin</fullName>
    </submittedName>
</protein>
<reference evidence="1" key="1">
    <citation type="submission" date="2022-04" db="EMBL/GenBank/DDBJ databases">
        <title>Genome of the entomopathogenic fungus Entomophthora muscae.</title>
        <authorList>
            <person name="Elya C."/>
            <person name="Lovett B.R."/>
            <person name="Lee E."/>
            <person name="Macias A.M."/>
            <person name="Hajek A.E."/>
            <person name="De Bivort B.L."/>
            <person name="Kasson M.T."/>
            <person name="De Fine Licht H.H."/>
            <person name="Stajich J.E."/>
        </authorList>
    </citation>
    <scope>NUCLEOTIDE SEQUENCE</scope>
    <source>
        <strain evidence="1">Berkeley</strain>
    </source>
</reference>
<dbReference type="EMBL" id="QTSX02007109">
    <property type="protein sequence ID" value="KAJ9051499.1"/>
    <property type="molecule type" value="Genomic_DNA"/>
</dbReference>
<proteinExistence type="predicted"/>
<keyword evidence="2" id="KW-1185">Reference proteome</keyword>
<comment type="caution">
    <text evidence="1">The sequence shown here is derived from an EMBL/GenBank/DDBJ whole genome shotgun (WGS) entry which is preliminary data.</text>
</comment>
<dbReference type="Proteomes" id="UP001165960">
    <property type="component" value="Unassembled WGS sequence"/>
</dbReference>
<name>A0ACC2RN54_9FUNG</name>
<sequence>MSSGVGVNQECLDLFQDLKLKHSYKYIIYKISADNTEIVVENSSTDADYETFVSALPEADCRYAVYDFEYTTEEGGKRNKICFFTWAPDNAKIKSKMLYASSQIALKKSLNGIAVEIQGTDFSEVDYESVLSKVSRGKY</sequence>
<evidence type="ECO:0000313" key="2">
    <source>
        <dbReference type="Proteomes" id="UP001165960"/>
    </source>
</evidence>
<organism evidence="1 2">
    <name type="scientific">Entomophthora muscae</name>
    <dbReference type="NCBI Taxonomy" id="34485"/>
    <lineage>
        <taxon>Eukaryota</taxon>
        <taxon>Fungi</taxon>
        <taxon>Fungi incertae sedis</taxon>
        <taxon>Zoopagomycota</taxon>
        <taxon>Entomophthoromycotina</taxon>
        <taxon>Entomophthoromycetes</taxon>
        <taxon>Entomophthorales</taxon>
        <taxon>Entomophthoraceae</taxon>
        <taxon>Entomophthora</taxon>
    </lineage>
</organism>
<accession>A0ACC2RN54</accession>